<keyword evidence="2" id="KW-0808">Transferase</keyword>
<evidence type="ECO:0000313" key="4">
    <source>
        <dbReference type="Proteomes" id="UP000554482"/>
    </source>
</evidence>
<keyword evidence="4" id="KW-1185">Reference proteome</keyword>
<sequence>MLTSGRSVLYVAFGTQADICNDEQYEEIATGLVRDWVDQVEILSHDSVNGFISHCGWNSISDRKYM</sequence>
<dbReference type="SUPFAM" id="SSF53756">
    <property type="entry name" value="UDP-Glycosyltransferase/glycogen phosphorylase"/>
    <property type="match status" value="1"/>
</dbReference>
<evidence type="ECO:0000313" key="3">
    <source>
        <dbReference type="EMBL" id="KAF5180979.1"/>
    </source>
</evidence>
<dbReference type="AlphaFoldDB" id="A0A7J6V791"/>
<dbReference type="PANTHER" id="PTHR48047:SF51">
    <property type="entry name" value="GLYCOSYLTRANSFERASE"/>
    <property type="match status" value="1"/>
</dbReference>
<dbReference type="InterPro" id="IPR002213">
    <property type="entry name" value="UDP_glucos_trans"/>
</dbReference>
<proteinExistence type="inferred from homology"/>
<organism evidence="3 4">
    <name type="scientific">Thalictrum thalictroides</name>
    <name type="common">Rue-anemone</name>
    <name type="synonym">Anemone thalictroides</name>
    <dbReference type="NCBI Taxonomy" id="46969"/>
    <lineage>
        <taxon>Eukaryota</taxon>
        <taxon>Viridiplantae</taxon>
        <taxon>Streptophyta</taxon>
        <taxon>Embryophyta</taxon>
        <taxon>Tracheophyta</taxon>
        <taxon>Spermatophyta</taxon>
        <taxon>Magnoliopsida</taxon>
        <taxon>Ranunculales</taxon>
        <taxon>Ranunculaceae</taxon>
        <taxon>Thalictroideae</taxon>
        <taxon>Thalictrum</taxon>
    </lineage>
</organism>
<dbReference type="EMBL" id="JABWDY010036739">
    <property type="protein sequence ID" value="KAF5180979.1"/>
    <property type="molecule type" value="Genomic_DNA"/>
</dbReference>
<evidence type="ECO:0000256" key="1">
    <source>
        <dbReference type="ARBA" id="ARBA00009995"/>
    </source>
</evidence>
<dbReference type="OrthoDB" id="5835829at2759"/>
<comment type="similarity">
    <text evidence="1">Belongs to the UDP-glycosyltransferase family.</text>
</comment>
<protein>
    <submittedName>
        <fullName evidence="3">Uncharacterized protein</fullName>
    </submittedName>
</protein>
<comment type="caution">
    <text evidence="3">The sequence shown here is derived from an EMBL/GenBank/DDBJ whole genome shotgun (WGS) entry which is preliminary data.</text>
</comment>
<dbReference type="PANTHER" id="PTHR48047">
    <property type="entry name" value="GLYCOSYLTRANSFERASE"/>
    <property type="match status" value="1"/>
</dbReference>
<evidence type="ECO:0000256" key="2">
    <source>
        <dbReference type="ARBA" id="ARBA00022679"/>
    </source>
</evidence>
<dbReference type="Proteomes" id="UP000554482">
    <property type="component" value="Unassembled WGS sequence"/>
</dbReference>
<gene>
    <name evidence="3" type="ORF">FRX31_029433</name>
</gene>
<reference evidence="3 4" key="1">
    <citation type="submission" date="2020-06" db="EMBL/GenBank/DDBJ databases">
        <title>Transcriptomic and genomic resources for Thalictrum thalictroides and T. hernandezii: Facilitating candidate gene discovery in an emerging model plant lineage.</title>
        <authorList>
            <person name="Arias T."/>
            <person name="Riano-Pachon D.M."/>
            <person name="Di Stilio V.S."/>
        </authorList>
    </citation>
    <scope>NUCLEOTIDE SEQUENCE [LARGE SCALE GENOMIC DNA]</scope>
    <source>
        <strain evidence="4">cv. WT478/WT964</strain>
        <tissue evidence="3">Leaves</tissue>
    </source>
</reference>
<dbReference type="GO" id="GO:0035251">
    <property type="term" value="F:UDP-glucosyltransferase activity"/>
    <property type="evidence" value="ECO:0007669"/>
    <property type="project" value="TreeGrafter"/>
</dbReference>
<dbReference type="Gene3D" id="3.40.50.2000">
    <property type="entry name" value="Glycogen Phosphorylase B"/>
    <property type="match status" value="1"/>
</dbReference>
<dbReference type="Pfam" id="PF00201">
    <property type="entry name" value="UDPGT"/>
    <property type="match status" value="1"/>
</dbReference>
<accession>A0A7J6V791</accession>
<name>A0A7J6V791_THATH</name>